<gene>
    <name evidence="2" type="ORF">Goklo_012685</name>
</gene>
<dbReference type="Proteomes" id="UP000593573">
    <property type="component" value="Unassembled WGS sequence"/>
</dbReference>
<dbReference type="PANTHER" id="PTHR33067:SF31">
    <property type="entry name" value="RNA-DIRECTED DNA POLYMERASE"/>
    <property type="match status" value="1"/>
</dbReference>
<evidence type="ECO:0000313" key="2">
    <source>
        <dbReference type="EMBL" id="MBA0660713.1"/>
    </source>
</evidence>
<evidence type="ECO:0000256" key="1">
    <source>
        <dbReference type="SAM" id="MobiDB-lite"/>
    </source>
</evidence>
<protein>
    <submittedName>
        <fullName evidence="2">Uncharacterized protein</fullName>
    </submittedName>
</protein>
<feature type="compositionally biased region" description="Basic and acidic residues" evidence="1">
    <location>
        <begin position="38"/>
        <end position="56"/>
    </location>
</feature>
<evidence type="ECO:0000313" key="3">
    <source>
        <dbReference type="Proteomes" id="UP000593573"/>
    </source>
</evidence>
<accession>A0A7J8VDH6</accession>
<sequence>MENNLWKEGNEQVKEIVLRSGEILNNLTNLTLDDAKDDIEGSPEKPQEFDQEPEPKEIIESATKPKERVKGTTNNTQLANTSAIQSKRVLEDMLVKVRSFIVPVNFVVLDFEKDREMPILLGRPFLATSRATIDLEKNELTMRINGETKTFRCESHQSEENQRKLGEQLVDKCEKRNKWEHDDGTVQEFYASLRDHESRNTDDHILDIVSVRGIEVKVTLRIICDSFNASYYNEDFIDEINLEYFRNIDMDNIISYLTEGRGEWKYRPGKTISRSPIIRQTCLGLPHPDRKKKKNESEKEGEGDGSDKMDDVDDD</sequence>
<dbReference type="EMBL" id="JABFAB010000009">
    <property type="protein sequence ID" value="MBA0660713.1"/>
    <property type="molecule type" value="Genomic_DNA"/>
</dbReference>
<proteinExistence type="predicted"/>
<dbReference type="AlphaFoldDB" id="A0A7J8VDH6"/>
<dbReference type="Gene3D" id="2.40.70.10">
    <property type="entry name" value="Acid Proteases"/>
    <property type="match status" value="1"/>
</dbReference>
<keyword evidence="3" id="KW-1185">Reference proteome</keyword>
<dbReference type="InterPro" id="IPR021109">
    <property type="entry name" value="Peptidase_aspartic_dom_sf"/>
</dbReference>
<comment type="caution">
    <text evidence="2">The sequence shown here is derived from an EMBL/GenBank/DDBJ whole genome shotgun (WGS) entry which is preliminary data.</text>
</comment>
<dbReference type="PANTHER" id="PTHR33067">
    <property type="entry name" value="RNA-DIRECTED DNA POLYMERASE-RELATED"/>
    <property type="match status" value="1"/>
</dbReference>
<feature type="compositionally biased region" description="Basic and acidic residues" evidence="1">
    <location>
        <begin position="295"/>
        <end position="309"/>
    </location>
</feature>
<feature type="region of interest" description="Disordered" evidence="1">
    <location>
        <begin position="34"/>
        <end position="56"/>
    </location>
</feature>
<reference evidence="2 3" key="1">
    <citation type="journal article" date="2019" name="Genome Biol. Evol.">
        <title>Insights into the evolution of the New World diploid cottons (Gossypium, subgenus Houzingenia) based on genome sequencing.</title>
        <authorList>
            <person name="Grover C.E."/>
            <person name="Arick M.A. 2nd"/>
            <person name="Thrash A."/>
            <person name="Conover J.L."/>
            <person name="Sanders W.S."/>
            <person name="Peterson D.G."/>
            <person name="Frelichowski J.E."/>
            <person name="Scheffler J.A."/>
            <person name="Scheffler B.E."/>
            <person name="Wendel J.F."/>
        </authorList>
    </citation>
    <scope>NUCLEOTIDE SEQUENCE [LARGE SCALE GENOMIC DNA]</scope>
    <source>
        <strain evidence="2">57</strain>
        <tissue evidence="2">Leaf</tissue>
    </source>
</reference>
<feature type="region of interest" description="Disordered" evidence="1">
    <location>
        <begin position="282"/>
        <end position="315"/>
    </location>
</feature>
<dbReference type="OrthoDB" id="1306327at2759"/>
<name>A0A7J8VDH6_9ROSI</name>
<organism evidence="2 3">
    <name type="scientific">Gossypium klotzschianum</name>
    <dbReference type="NCBI Taxonomy" id="34286"/>
    <lineage>
        <taxon>Eukaryota</taxon>
        <taxon>Viridiplantae</taxon>
        <taxon>Streptophyta</taxon>
        <taxon>Embryophyta</taxon>
        <taxon>Tracheophyta</taxon>
        <taxon>Spermatophyta</taxon>
        <taxon>Magnoliopsida</taxon>
        <taxon>eudicotyledons</taxon>
        <taxon>Gunneridae</taxon>
        <taxon>Pentapetalae</taxon>
        <taxon>rosids</taxon>
        <taxon>malvids</taxon>
        <taxon>Malvales</taxon>
        <taxon>Malvaceae</taxon>
        <taxon>Malvoideae</taxon>
        <taxon>Gossypium</taxon>
    </lineage>
</organism>